<evidence type="ECO:0000313" key="3">
    <source>
        <dbReference type="EMBL" id="CAG9765602.1"/>
    </source>
</evidence>
<dbReference type="OrthoDB" id="5984255at2759"/>
<dbReference type="InterPro" id="IPR039353">
    <property type="entry name" value="TF_Adf1"/>
</dbReference>
<dbReference type="PANTHER" id="PTHR12243">
    <property type="entry name" value="MADF DOMAIN TRANSCRIPTION FACTOR"/>
    <property type="match status" value="1"/>
</dbReference>
<protein>
    <recommendedName>
        <fullName evidence="2">MADF domain-containing protein</fullName>
    </recommendedName>
</protein>
<gene>
    <name evidence="3" type="ORF">CEUTPL_LOCUS6207</name>
</gene>
<feature type="domain" description="MADF" evidence="2">
    <location>
        <begin position="5"/>
        <end position="87"/>
    </location>
</feature>
<organism evidence="3 4">
    <name type="scientific">Ceutorhynchus assimilis</name>
    <name type="common">cabbage seed weevil</name>
    <dbReference type="NCBI Taxonomy" id="467358"/>
    <lineage>
        <taxon>Eukaryota</taxon>
        <taxon>Metazoa</taxon>
        <taxon>Ecdysozoa</taxon>
        <taxon>Arthropoda</taxon>
        <taxon>Hexapoda</taxon>
        <taxon>Insecta</taxon>
        <taxon>Pterygota</taxon>
        <taxon>Neoptera</taxon>
        <taxon>Endopterygota</taxon>
        <taxon>Coleoptera</taxon>
        <taxon>Polyphaga</taxon>
        <taxon>Cucujiformia</taxon>
        <taxon>Curculionidae</taxon>
        <taxon>Ceutorhynchinae</taxon>
        <taxon>Ceutorhynchus</taxon>
    </lineage>
</organism>
<dbReference type="Proteomes" id="UP001152799">
    <property type="component" value="Chromosome 3"/>
</dbReference>
<feature type="compositionally biased region" description="Polar residues" evidence="1">
    <location>
        <begin position="261"/>
        <end position="281"/>
    </location>
</feature>
<dbReference type="GO" id="GO:0006357">
    <property type="term" value="P:regulation of transcription by RNA polymerase II"/>
    <property type="evidence" value="ECO:0007669"/>
    <property type="project" value="TreeGrafter"/>
</dbReference>
<feature type="region of interest" description="Disordered" evidence="1">
    <location>
        <begin position="261"/>
        <end position="301"/>
    </location>
</feature>
<accession>A0A9N9QMQ1</accession>
<name>A0A9N9QMQ1_9CUCU</name>
<keyword evidence="4" id="KW-1185">Reference proteome</keyword>
<dbReference type="InterPro" id="IPR006578">
    <property type="entry name" value="MADF-dom"/>
</dbReference>
<evidence type="ECO:0000313" key="4">
    <source>
        <dbReference type="Proteomes" id="UP001152799"/>
    </source>
</evidence>
<sequence>MDNKRLVELVRQTPQIWDRNRPEFKDRNAKERAWVDVAAQIGAPVSICKDTFKSLREKYLREREKAQNQSIAWEFVDHLKFLDPHIVPRASMWNGNALSEDEQSIMSDSDPTDFDKHLIEMVKKASPIWDRNSNSYPSKTSKNQLWEDIASSLHKDINSCMLRWKALREKYIRQKAKFQEGESKWELLDDLSFLDNVIQYRRKQNEIYSGDSMPGFSRYNNNYRNPDYIKCNESLEDHSYTDSSNDFLAIVKEENTVQQMADSSFPSPNYNKRFRQNSVSSYGEEKKLKPEESETKDKTPEQLFGDLVASLLAKKPESQRNLYMIEIMTVLSK</sequence>
<dbReference type="GO" id="GO:0005667">
    <property type="term" value="C:transcription regulator complex"/>
    <property type="evidence" value="ECO:0007669"/>
    <property type="project" value="TreeGrafter"/>
</dbReference>
<dbReference type="EMBL" id="OU892279">
    <property type="protein sequence ID" value="CAG9765602.1"/>
    <property type="molecule type" value="Genomic_DNA"/>
</dbReference>
<dbReference type="AlphaFoldDB" id="A0A9N9QMQ1"/>
<evidence type="ECO:0000256" key="1">
    <source>
        <dbReference type="SAM" id="MobiDB-lite"/>
    </source>
</evidence>
<dbReference type="GO" id="GO:0005634">
    <property type="term" value="C:nucleus"/>
    <property type="evidence" value="ECO:0007669"/>
    <property type="project" value="TreeGrafter"/>
</dbReference>
<feature type="domain" description="MADF" evidence="2">
    <location>
        <begin position="117"/>
        <end position="199"/>
    </location>
</feature>
<dbReference type="SMART" id="SM00595">
    <property type="entry name" value="MADF"/>
    <property type="match status" value="2"/>
</dbReference>
<dbReference type="PROSITE" id="PS51029">
    <property type="entry name" value="MADF"/>
    <property type="match status" value="2"/>
</dbReference>
<evidence type="ECO:0000259" key="2">
    <source>
        <dbReference type="PROSITE" id="PS51029"/>
    </source>
</evidence>
<reference evidence="3" key="1">
    <citation type="submission" date="2022-01" db="EMBL/GenBank/DDBJ databases">
        <authorList>
            <person name="King R."/>
        </authorList>
    </citation>
    <scope>NUCLEOTIDE SEQUENCE</scope>
</reference>
<feature type="compositionally biased region" description="Basic and acidic residues" evidence="1">
    <location>
        <begin position="283"/>
        <end position="300"/>
    </location>
</feature>
<dbReference type="Pfam" id="PF10545">
    <property type="entry name" value="MADF_DNA_bdg"/>
    <property type="match status" value="2"/>
</dbReference>
<dbReference type="PANTHER" id="PTHR12243:SF67">
    <property type="entry name" value="COREPRESSOR OF PANGOLIN, ISOFORM A-RELATED"/>
    <property type="match status" value="1"/>
</dbReference>
<proteinExistence type="predicted"/>